<reference evidence="11 12" key="1">
    <citation type="journal article" date="2023" name="Hortic Res">
        <title>Pangenome of water caltrop reveals structural variations and asymmetric subgenome divergence after allopolyploidization.</title>
        <authorList>
            <person name="Zhang X."/>
            <person name="Chen Y."/>
            <person name="Wang L."/>
            <person name="Yuan Y."/>
            <person name="Fang M."/>
            <person name="Shi L."/>
            <person name="Lu R."/>
            <person name="Comes H.P."/>
            <person name="Ma Y."/>
            <person name="Chen Y."/>
            <person name="Huang G."/>
            <person name="Zhou Y."/>
            <person name="Zheng Z."/>
            <person name="Qiu Y."/>
        </authorList>
    </citation>
    <scope>NUCLEOTIDE SEQUENCE [LARGE SCALE GENOMIC DNA]</scope>
    <source>
        <tissue evidence="11">Roots</tissue>
    </source>
</reference>
<keyword evidence="2 9" id="KW-0812">Transmembrane</keyword>
<evidence type="ECO:0000256" key="9">
    <source>
        <dbReference type="SAM" id="Phobius"/>
    </source>
</evidence>
<dbReference type="GO" id="GO:0012505">
    <property type="term" value="C:endomembrane system"/>
    <property type="evidence" value="ECO:0007669"/>
    <property type="project" value="UniProtKB-SubCell"/>
</dbReference>
<proteinExistence type="predicted"/>
<dbReference type="Pfam" id="PF07714">
    <property type="entry name" value="PK_Tyr_Ser-Thr"/>
    <property type="match status" value="1"/>
</dbReference>
<protein>
    <recommendedName>
        <fullName evidence="10">Protein kinase domain-containing protein</fullName>
    </recommendedName>
</protein>
<dbReference type="AlphaFoldDB" id="A0AAN7JHG0"/>
<dbReference type="PANTHER" id="PTHR46084">
    <property type="entry name" value="PROTEIN MALE DISCOVERER 2"/>
    <property type="match status" value="1"/>
</dbReference>
<dbReference type="FunFam" id="3.30.200.20:FF:000489">
    <property type="entry name" value="Inactive receptor-like serine/threonine-protein kinase"/>
    <property type="match status" value="1"/>
</dbReference>
<dbReference type="SUPFAM" id="SSF56112">
    <property type="entry name" value="Protein kinase-like (PK-like)"/>
    <property type="match status" value="1"/>
</dbReference>
<feature type="compositionally biased region" description="Pro residues" evidence="8">
    <location>
        <begin position="195"/>
        <end position="231"/>
    </location>
</feature>
<dbReference type="Gene3D" id="1.10.510.10">
    <property type="entry name" value="Transferase(Phosphotransferase) domain 1"/>
    <property type="match status" value="1"/>
</dbReference>
<keyword evidence="5 9" id="KW-1133">Transmembrane helix</keyword>
<evidence type="ECO:0000256" key="6">
    <source>
        <dbReference type="ARBA" id="ARBA00023136"/>
    </source>
</evidence>
<evidence type="ECO:0000256" key="8">
    <source>
        <dbReference type="SAM" id="MobiDB-lite"/>
    </source>
</evidence>
<evidence type="ECO:0000259" key="10">
    <source>
        <dbReference type="PROSITE" id="PS50011"/>
    </source>
</evidence>
<dbReference type="Gene3D" id="3.30.200.20">
    <property type="entry name" value="Phosphorylase Kinase, domain 1"/>
    <property type="match status" value="1"/>
</dbReference>
<dbReference type="InterPro" id="IPR001245">
    <property type="entry name" value="Ser-Thr/Tyr_kinase_cat_dom"/>
</dbReference>
<keyword evidence="6 9" id="KW-0472">Membrane</keyword>
<keyword evidence="12" id="KW-1185">Reference proteome</keyword>
<evidence type="ECO:0000256" key="2">
    <source>
        <dbReference type="ARBA" id="ARBA00022692"/>
    </source>
</evidence>
<comment type="caution">
    <text evidence="11">The sequence shown here is derived from an EMBL/GenBank/DDBJ whole genome shotgun (WGS) entry which is preliminary data.</text>
</comment>
<dbReference type="PANTHER" id="PTHR46084:SF4">
    <property type="entry name" value="PROTEIN KINASE DOMAIN-CONTAINING PROTEIN"/>
    <property type="match status" value="1"/>
</dbReference>
<dbReference type="PROSITE" id="PS50011">
    <property type="entry name" value="PROTEIN_KINASE_DOM"/>
    <property type="match status" value="1"/>
</dbReference>
<dbReference type="InterPro" id="IPR013210">
    <property type="entry name" value="LRR_N_plant-typ"/>
</dbReference>
<accession>A0AAN7JHG0</accession>
<keyword evidence="3" id="KW-0732">Signal</keyword>
<dbReference type="Proteomes" id="UP001345219">
    <property type="component" value="Chromosome 1"/>
</dbReference>
<gene>
    <name evidence="11" type="ORF">SAY87_001171</name>
</gene>
<dbReference type="GO" id="GO:0004672">
    <property type="term" value="F:protein kinase activity"/>
    <property type="evidence" value="ECO:0007669"/>
    <property type="project" value="InterPro"/>
</dbReference>
<evidence type="ECO:0000256" key="3">
    <source>
        <dbReference type="ARBA" id="ARBA00022729"/>
    </source>
</evidence>
<dbReference type="InterPro" id="IPR011009">
    <property type="entry name" value="Kinase-like_dom_sf"/>
</dbReference>
<feature type="transmembrane region" description="Helical" evidence="9">
    <location>
        <begin position="248"/>
        <end position="271"/>
    </location>
</feature>
<evidence type="ECO:0000313" key="12">
    <source>
        <dbReference type="Proteomes" id="UP001345219"/>
    </source>
</evidence>
<evidence type="ECO:0000313" key="11">
    <source>
        <dbReference type="EMBL" id="KAK4743170.1"/>
    </source>
</evidence>
<evidence type="ECO:0000256" key="4">
    <source>
        <dbReference type="ARBA" id="ARBA00022737"/>
    </source>
</evidence>
<keyword evidence="4" id="KW-0677">Repeat</keyword>
<comment type="subcellular location">
    <subcellularLocation>
        <location evidence="7">Endomembrane system</location>
        <topology evidence="7">Single-pass type I membrane protein</topology>
    </subcellularLocation>
</comment>
<keyword evidence="1" id="KW-0433">Leucine-rich repeat</keyword>
<name>A0AAN7JHG0_9MYRT</name>
<dbReference type="GO" id="GO:0005524">
    <property type="term" value="F:ATP binding"/>
    <property type="evidence" value="ECO:0007669"/>
    <property type="project" value="InterPro"/>
</dbReference>
<evidence type="ECO:0000256" key="1">
    <source>
        <dbReference type="ARBA" id="ARBA00022614"/>
    </source>
</evidence>
<dbReference type="InterPro" id="IPR000719">
    <property type="entry name" value="Prot_kinase_dom"/>
</dbReference>
<organism evidence="11 12">
    <name type="scientific">Trapa incisa</name>
    <dbReference type="NCBI Taxonomy" id="236973"/>
    <lineage>
        <taxon>Eukaryota</taxon>
        <taxon>Viridiplantae</taxon>
        <taxon>Streptophyta</taxon>
        <taxon>Embryophyta</taxon>
        <taxon>Tracheophyta</taxon>
        <taxon>Spermatophyta</taxon>
        <taxon>Magnoliopsida</taxon>
        <taxon>eudicotyledons</taxon>
        <taxon>Gunneridae</taxon>
        <taxon>Pentapetalae</taxon>
        <taxon>rosids</taxon>
        <taxon>malvids</taxon>
        <taxon>Myrtales</taxon>
        <taxon>Lythraceae</taxon>
        <taxon>Trapa</taxon>
    </lineage>
</organism>
<evidence type="ECO:0000256" key="5">
    <source>
        <dbReference type="ARBA" id="ARBA00022989"/>
    </source>
</evidence>
<dbReference type="EMBL" id="JAXIOK010000023">
    <property type="protein sequence ID" value="KAK4743170.1"/>
    <property type="molecule type" value="Genomic_DNA"/>
</dbReference>
<feature type="domain" description="Protein kinase" evidence="10">
    <location>
        <begin position="319"/>
        <end position="580"/>
    </location>
</feature>
<feature type="region of interest" description="Disordered" evidence="8">
    <location>
        <begin position="166"/>
        <end position="239"/>
    </location>
</feature>
<dbReference type="Pfam" id="PF08263">
    <property type="entry name" value="LRRNT_2"/>
    <property type="match status" value="1"/>
</dbReference>
<evidence type="ECO:0000256" key="7">
    <source>
        <dbReference type="ARBA" id="ARBA00046288"/>
    </source>
</evidence>
<sequence>MSLRLSRKIFKWTEREQEFCYAQLKRFPMISKSPDKVLGGVSTRNSSGSTWIAARMEKNWKISRLKDRGGDVILMLIFLVVYLSMSSCWCLNEEGFALLRFRDRIENDPFGALRDGHEYDGETDPCLWFGIECSNEKVVALHQLSDRNVDCFGTENFNGRRRLAQFAPENPPLPHPINDNGQRPQLPPSQKYDPGPTPPPDQKYDPPPPDQKYDPGPTPPPDQKYDPPPPDQNYKPSSPTLSKYSPPWMVIGMASGGSALLFFIILGIYLYRKNKVTMIRPWATVLSGQLQKAFITDVTPTRDTGVLKLKRSELVIACEDFSNVVGTSSIGTIYKGTLSSGAEIAVASVAGKSASDWSMSLETQFRNKIKTLSQMNHKNFVNLLGYCQEDEPFTRMMVFEYAPNGTLFEHLHVKEAEHLDWGTRMRIAMGMAYCLEHMHQLDPPVPHNGLTSSAVTLTEDYAAKISDFNFLNQVARPEMESTGIEFVENSSAGPERNVHSFGVVLFEIVTGRIPYTMDNGFVRDWTSDFVRGDRLLGEMVDPTLGSFVTDQVEKIGEIIRSCACPDPKHRPSMREVSSRLRDVTGIPPDAAVSKISPLWWAELEVLSTQGD</sequence>